<gene>
    <name evidence="14" type="ORF">PVX_089720</name>
</gene>
<feature type="region of interest" description="Disordered" evidence="12">
    <location>
        <begin position="1095"/>
        <end position="1544"/>
    </location>
</feature>
<feature type="domain" description="Protein kinase" evidence="13">
    <location>
        <begin position="606"/>
        <end position="985"/>
    </location>
</feature>
<organism evidence="14 15">
    <name type="scientific">Plasmodium vivax (strain Salvador I)</name>
    <dbReference type="NCBI Taxonomy" id="126793"/>
    <lineage>
        <taxon>Eukaryota</taxon>
        <taxon>Sar</taxon>
        <taxon>Alveolata</taxon>
        <taxon>Apicomplexa</taxon>
        <taxon>Aconoidasida</taxon>
        <taxon>Haemosporida</taxon>
        <taxon>Plasmodiidae</taxon>
        <taxon>Plasmodium</taxon>
        <taxon>Plasmodium (Plasmodium)</taxon>
    </lineage>
</organism>
<evidence type="ECO:0000256" key="7">
    <source>
        <dbReference type="ARBA" id="ARBA00038543"/>
    </source>
</evidence>
<feature type="compositionally biased region" description="Polar residues" evidence="12">
    <location>
        <begin position="402"/>
        <end position="428"/>
    </location>
</feature>
<evidence type="ECO:0000256" key="12">
    <source>
        <dbReference type="SAM" id="MobiDB-lite"/>
    </source>
</evidence>
<dbReference type="EMBL" id="AAKM01000006">
    <property type="protein sequence ID" value="EDL45307.1"/>
    <property type="molecule type" value="Genomic_DNA"/>
</dbReference>
<accession>A5K5X2</accession>
<dbReference type="PROSITE" id="PS00107">
    <property type="entry name" value="PROTEIN_KINASE_ATP"/>
    <property type="match status" value="1"/>
</dbReference>
<dbReference type="Gene3D" id="3.30.200.20">
    <property type="entry name" value="Phosphorylase Kinase, domain 1"/>
    <property type="match status" value="2"/>
</dbReference>
<protein>
    <recommendedName>
        <fullName evidence="8">Cyclin-dependent kinase 2 homolog</fullName>
    </recommendedName>
    <alternativeName>
        <fullName evidence="9">Cell division control protein 2 homolog</fullName>
    </alternativeName>
    <alternativeName>
        <fullName evidence="10">cdc2-related kinase 2</fullName>
    </alternativeName>
</protein>
<feature type="compositionally biased region" description="Basic and acidic residues" evidence="12">
    <location>
        <begin position="1512"/>
        <end position="1538"/>
    </location>
</feature>
<feature type="region of interest" description="Disordered" evidence="12">
    <location>
        <begin position="704"/>
        <end position="739"/>
    </location>
</feature>
<keyword evidence="6 11" id="KW-0067">ATP-binding</keyword>
<evidence type="ECO:0000313" key="14">
    <source>
        <dbReference type="EMBL" id="EDL45307.1"/>
    </source>
</evidence>
<dbReference type="GeneID" id="5474325"/>
<feature type="region of interest" description="Disordered" evidence="12">
    <location>
        <begin position="116"/>
        <end position="222"/>
    </location>
</feature>
<evidence type="ECO:0000256" key="4">
    <source>
        <dbReference type="ARBA" id="ARBA00022741"/>
    </source>
</evidence>
<keyword evidence="5 14" id="KW-0418">Kinase</keyword>
<evidence type="ECO:0000259" key="13">
    <source>
        <dbReference type="PROSITE" id="PS50011"/>
    </source>
</evidence>
<evidence type="ECO:0000256" key="5">
    <source>
        <dbReference type="ARBA" id="ARBA00022777"/>
    </source>
</evidence>
<dbReference type="Proteomes" id="UP000008333">
    <property type="component" value="Unassembled WGS sequence"/>
</dbReference>
<dbReference type="SUPFAM" id="SSF56112">
    <property type="entry name" value="Protein kinase-like (PK-like)"/>
    <property type="match status" value="1"/>
</dbReference>
<dbReference type="Pfam" id="PF00069">
    <property type="entry name" value="Pkinase"/>
    <property type="match status" value="2"/>
</dbReference>
<feature type="compositionally biased region" description="Low complexity" evidence="12">
    <location>
        <begin position="704"/>
        <end position="727"/>
    </location>
</feature>
<feature type="region of interest" description="Disordered" evidence="12">
    <location>
        <begin position="456"/>
        <end position="475"/>
    </location>
</feature>
<feature type="region of interest" description="Disordered" evidence="12">
    <location>
        <begin position="1056"/>
        <end position="1076"/>
    </location>
</feature>
<dbReference type="PROSITE" id="PS50011">
    <property type="entry name" value="PROTEIN_KINASE_DOM"/>
    <property type="match status" value="1"/>
</dbReference>
<evidence type="ECO:0000313" key="15">
    <source>
        <dbReference type="Proteomes" id="UP000008333"/>
    </source>
</evidence>
<feature type="compositionally biased region" description="Polar residues" evidence="12">
    <location>
        <begin position="354"/>
        <end position="366"/>
    </location>
</feature>
<evidence type="ECO:0000256" key="8">
    <source>
        <dbReference type="ARBA" id="ARBA00039612"/>
    </source>
</evidence>
<feature type="compositionally biased region" description="Polar residues" evidence="12">
    <location>
        <begin position="1124"/>
        <end position="1136"/>
    </location>
</feature>
<feature type="compositionally biased region" description="Low complexity" evidence="12">
    <location>
        <begin position="328"/>
        <end position="337"/>
    </location>
</feature>
<dbReference type="FunFam" id="1.10.510.10:FF:000624">
    <property type="entry name" value="Mitogen-activated protein kinase"/>
    <property type="match status" value="1"/>
</dbReference>
<feature type="compositionally biased region" description="Polar residues" evidence="12">
    <location>
        <begin position="497"/>
        <end position="506"/>
    </location>
</feature>
<feature type="compositionally biased region" description="Basic and acidic residues" evidence="12">
    <location>
        <begin position="1233"/>
        <end position="1277"/>
    </location>
</feature>
<evidence type="ECO:0000256" key="11">
    <source>
        <dbReference type="PROSITE-ProRule" id="PRU10141"/>
    </source>
</evidence>
<dbReference type="InterPro" id="IPR050108">
    <property type="entry name" value="CDK"/>
</dbReference>
<dbReference type="PANTHER" id="PTHR24056">
    <property type="entry name" value="CELL DIVISION PROTEIN KINASE"/>
    <property type="match status" value="1"/>
</dbReference>
<feature type="binding site" evidence="11">
    <location>
        <position position="635"/>
    </location>
    <ligand>
        <name>ATP</name>
        <dbReference type="ChEBI" id="CHEBI:30616"/>
    </ligand>
</feature>
<feature type="compositionally biased region" description="Basic and acidic residues" evidence="12">
    <location>
        <begin position="1140"/>
        <end position="1171"/>
    </location>
</feature>
<evidence type="ECO:0000256" key="2">
    <source>
        <dbReference type="ARBA" id="ARBA00022527"/>
    </source>
</evidence>
<dbReference type="SMART" id="SM00220">
    <property type="entry name" value="S_TKc"/>
    <property type="match status" value="1"/>
</dbReference>
<dbReference type="RefSeq" id="XP_001615034.1">
    <property type="nucleotide sequence ID" value="XM_001614984.1"/>
</dbReference>
<dbReference type="InterPro" id="IPR008271">
    <property type="entry name" value="Ser/Thr_kinase_AS"/>
</dbReference>
<feature type="region of interest" description="Disordered" evidence="12">
    <location>
        <begin position="310"/>
        <end position="449"/>
    </location>
</feature>
<feature type="compositionally biased region" description="Gly residues" evidence="12">
    <location>
        <begin position="200"/>
        <end position="209"/>
    </location>
</feature>
<feature type="compositionally biased region" description="Low complexity" evidence="12">
    <location>
        <begin position="1095"/>
        <end position="1104"/>
    </location>
</feature>
<dbReference type="GO" id="GO:0008353">
    <property type="term" value="F:RNA polymerase II CTD heptapeptide repeat kinase activity"/>
    <property type="evidence" value="ECO:0007669"/>
    <property type="project" value="TreeGrafter"/>
</dbReference>
<keyword evidence="2" id="KW-0723">Serine/threonine-protein kinase</keyword>
<dbReference type="GO" id="GO:0005524">
    <property type="term" value="F:ATP binding"/>
    <property type="evidence" value="ECO:0007669"/>
    <property type="project" value="UniProtKB-UniRule"/>
</dbReference>
<comment type="subunit">
    <text evidence="7">May form a complex composed of at least the catalytic subunit CRK2 and a cyclin.</text>
</comment>
<evidence type="ECO:0000256" key="1">
    <source>
        <dbReference type="ARBA" id="ARBA00006485"/>
    </source>
</evidence>
<evidence type="ECO:0000256" key="3">
    <source>
        <dbReference type="ARBA" id="ARBA00022679"/>
    </source>
</evidence>
<dbReference type="Gene3D" id="1.10.510.10">
    <property type="entry name" value="Transferase(Phosphotransferase) domain 1"/>
    <property type="match status" value="1"/>
</dbReference>
<comment type="caution">
    <text evidence="14">The sequence shown here is derived from an EMBL/GenBank/DDBJ whole genome shotgun (WGS) entry which is preliminary data.</text>
</comment>
<feature type="compositionally biased region" description="Basic and acidic residues" evidence="12">
    <location>
        <begin position="1184"/>
        <end position="1226"/>
    </location>
</feature>
<dbReference type="KEGG" id="pvx:PVX_089720"/>
<feature type="compositionally biased region" description="Low complexity" evidence="12">
    <location>
        <begin position="175"/>
        <end position="184"/>
    </location>
</feature>
<feature type="compositionally biased region" description="Basic and acidic residues" evidence="12">
    <location>
        <begin position="1293"/>
        <end position="1504"/>
    </location>
</feature>
<feature type="compositionally biased region" description="Low complexity" evidence="12">
    <location>
        <begin position="370"/>
        <end position="385"/>
    </location>
</feature>
<dbReference type="InterPro" id="IPR011009">
    <property type="entry name" value="Kinase-like_dom_sf"/>
</dbReference>
<keyword evidence="15" id="KW-1185">Reference proteome</keyword>
<sequence length="1544" mass="177803">MFRGGPGTHFCSGKTNFFLETNTLELDIKKEFLKNGECPSSFLSKLPLFKKKLLNDFFILKKEEIKKRLWQTYEEVIDNLGDEEVREVFSRINESAKRERGGEESFLSYLHQFGRGPRGVKKEQKKEKTEEVKKEQKKTEKEEEKKTEKKEEKKTEKKTEKKVEKTEKAEKTEEPSSLFSSSPEQTPPSTWHCQKCNCPGRGGTKGGGSEEGEAAPLGGPPNVDPQNILSKIMHSRKDGQKKRKQISKRLNDLWEMYMTSDFPNWRMGHREDVTTEILQKIMQKGRQEIEFLEGSKRVRMSKVPRVLRKKRGISRRGGGDRTGGTRGGRYTTRCGQTNAGGEADAAEAVRRGSTKGSSSMDTSAANGVSAANPINPTTLTNPTTPLGGGGPSLSAPPCGANNLANVTSRETSNSRGSLSGNRAASSKDTQGEHASTILGKPDQAQSLKKETSFTRLGAKGGAVKPTGMQGSSKIGGSGVALLTGVSLPTGVADEPGSSKSSRNWAPQKNPRASDVAHTPSSSLAAYALHPQELTEGKLMSGLCSTHTKEGTVAKLSRSSVIRIRKEISRKAKLRNAKVETKKCGQGIHEMLMSSLKGEVKMKVKNFAKVHQVGQGAYGDVWMAEDITHNRRVALKKLKINGNKEGLAKTYIREISILNSLKHKNIVELMGVVYTKLPPSADFPAPPCGPGASDRLRQMQQLKQLKQLNQSQQSQQSRQSRQPQQPQQGRRRASSRTSLARKGEANASIWMVFEYVPFDLSGYSELLRDERPQRERYKNGNLFTIGEVKSIFLQLLRALNYCHKNSIIHRDVKIANLLIDQNGILKLADFGLARFHTDVTPSHMTNRVITLWYRPPELLLGSNCYSSSVDMWSCGCVLAELLTSNPIFSADNETDILKIIVNKMGTPSNKEIKFLRHLPNWNVASLNPLHPNNINKVNQNKKSEVENAIRSIPGVGEVGLDLIKNLLKWNPFERLSALQAMHHPWFTTNPLPERISERSNIKAAHSFMTKNFKKRDTSRLNYRRVQENFRFINVGNYRRALFYSRYGEVLLRSAAAAASAGRRHPPVPPTGRLLCGRARPPIRRSHLQPLPCKLTAPAHAHSSAPFPLPLPAAEKNQQARETRDNQQMQDNRETQGAPNKRNAEKARTAKEANKQKEHHANGKERRRREATPPHRYNPDAPTHSSRTELSARAHPGDAFKKTDHRHAPVEREKPPLKDRERVTDAKGKKGNNYKVKEQHLEEEHPRYGQFGTHRDGSFRGDTRWRREESSERSRRSSIREGAYPSHSYRGRVSRIRDSTSRVERSRHDRSREREWYKRDYAERGRESGRDMGRENGRDIGRERDRKRDREREREWERDKRRDTGRELERGREQERERGREQERERGREQERERERDRERDREKERERARDREREREKEKEKERERARDRDRERDREKERERERDRERDREKEKEKERERARDRDRERDREKERERERDRERDREKERERERDRERDRDRNRDRNREPHKRRSRDNPNRNEENQLKEQKKHKLDAEDAKRERKRKL</sequence>
<dbReference type="OMA" id="SFMTKNY"/>
<name>A5K5X2_PLAVS</name>
<dbReference type="GO" id="GO:0005634">
    <property type="term" value="C:nucleus"/>
    <property type="evidence" value="ECO:0007669"/>
    <property type="project" value="TreeGrafter"/>
</dbReference>
<dbReference type="GO" id="GO:0000307">
    <property type="term" value="C:cyclin-dependent protein kinase holoenzyme complex"/>
    <property type="evidence" value="ECO:0007669"/>
    <property type="project" value="TreeGrafter"/>
</dbReference>
<keyword evidence="4 11" id="KW-0547">Nucleotide-binding</keyword>
<keyword evidence="3" id="KW-0808">Transferase</keyword>
<feature type="compositionally biased region" description="Basic and acidic residues" evidence="12">
    <location>
        <begin position="120"/>
        <end position="174"/>
    </location>
</feature>
<dbReference type="GO" id="GO:0032968">
    <property type="term" value="P:positive regulation of transcription elongation by RNA polymerase II"/>
    <property type="evidence" value="ECO:0007669"/>
    <property type="project" value="TreeGrafter"/>
</dbReference>
<reference evidence="14 15" key="1">
    <citation type="journal article" date="2008" name="Nature">
        <title>Comparative genomics of the neglected human malaria parasite Plasmodium vivax.</title>
        <authorList>
            <person name="Carlton J.M."/>
            <person name="Adams J.H."/>
            <person name="Silva J.C."/>
            <person name="Bidwell S.L."/>
            <person name="Lorenzi H."/>
            <person name="Caler E."/>
            <person name="Crabtree J."/>
            <person name="Angiuoli S.V."/>
            <person name="Merino E.F."/>
            <person name="Amedeo P."/>
            <person name="Cheng Q."/>
            <person name="Coulson R.M."/>
            <person name="Crabb B.S."/>
            <person name="Del Portillo H.A."/>
            <person name="Essien K."/>
            <person name="Feldblyum T.V."/>
            <person name="Fernandez-Becerra C."/>
            <person name="Gilson P.R."/>
            <person name="Gueye A.H."/>
            <person name="Guo X."/>
            <person name="Kang'a S."/>
            <person name="Kooij T.W."/>
            <person name="Korsinczky M."/>
            <person name="Meyer E.V."/>
            <person name="Nene V."/>
            <person name="Paulsen I."/>
            <person name="White O."/>
            <person name="Ralph S.A."/>
            <person name="Ren Q."/>
            <person name="Sargeant T.J."/>
            <person name="Salzberg S.L."/>
            <person name="Stoeckert C.J."/>
            <person name="Sullivan S.A."/>
            <person name="Yamamoto M.M."/>
            <person name="Hoffman S.L."/>
            <person name="Wortman J.R."/>
            <person name="Gardner M.J."/>
            <person name="Galinski M.R."/>
            <person name="Barnwell J.W."/>
            <person name="Fraser-Liggett C.M."/>
        </authorList>
    </citation>
    <scope>NUCLEOTIDE SEQUENCE [LARGE SCALE GENOMIC DNA]</scope>
    <source>
        <strain evidence="14 15">Salvador I</strain>
    </source>
</reference>
<feature type="region of interest" description="Disordered" evidence="12">
    <location>
        <begin position="490"/>
        <end position="518"/>
    </location>
</feature>
<comment type="similarity">
    <text evidence="1">Belongs to the protein kinase superfamily. CMGC Ser/Thr protein kinase family. CDC2/CDKX subfamily.</text>
</comment>
<evidence type="ECO:0000256" key="9">
    <source>
        <dbReference type="ARBA" id="ARBA00041902"/>
    </source>
</evidence>
<proteinExistence type="inferred from homology"/>
<evidence type="ECO:0000256" key="10">
    <source>
        <dbReference type="ARBA" id="ARBA00042858"/>
    </source>
</evidence>
<dbReference type="STRING" id="126793.A5K5X2"/>
<dbReference type="InParanoid" id="A5K5X2"/>
<dbReference type="InterPro" id="IPR017441">
    <property type="entry name" value="Protein_kinase_ATP_BS"/>
</dbReference>
<dbReference type="PROSITE" id="PS00108">
    <property type="entry name" value="PROTEIN_KINASE_ST"/>
    <property type="match status" value="1"/>
</dbReference>
<evidence type="ECO:0000256" key="6">
    <source>
        <dbReference type="ARBA" id="ARBA00022840"/>
    </source>
</evidence>
<dbReference type="InterPro" id="IPR000719">
    <property type="entry name" value="Prot_kinase_dom"/>
</dbReference>
<dbReference type="PANTHER" id="PTHR24056:SF546">
    <property type="entry name" value="CYCLIN-DEPENDENT KINASE 12"/>
    <property type="match status" value="1"/>
</dbReference>